<accession>A0AAN9H2L3</accession>
<sequence>MLSRSIVVQSLRSIRDRFFDTRRQKDEQSDVQGTSADVTGPSLDNLSVDMQFLIMTFLSPQDLCRLGGTSTYWRSMVRDPVLWKYFLLRDMPLWQSVDHLSVPDVKLTGSAVQDDSQMQFDYMAEYLRICPACRNQWRHRPKATFESVTSFFQYLVPVAEPQFAMFGPGLEQLEISLMTTIMNSPDVLPIAGIPQRQIDGIGSGISFMDKDQHRFNIATLYSTNRTERERARLERLSLRSKLFVYQEDSESNMPLSLIPVFNQVCQAMNGFIFVANAETERGADRGWEEESAQIRVMLDPVMGAVSRPILVLSCVSRETADRRRIPCVTVARQLQLSSLPNPWMVQDTTAETLTGLLDGVDWLLRQSGVKL</sequence>
<evidence type="ECO:0000313" key="3">
    <source>
        <dbReference type="Proteomes" id="UP001364617"/>
    </source>
</evidence>
<proteinExistence type="predicted"/>
<dbReference type="InterPro" id="IPR036047">
    <property type="entry name" value="F-box-like_dom_sf"/>
</dbReference>
<protein>
    <recommendedName>
        <fullName evidence="1">F-box domain-containing protein</fullName>
    </recommendedName>
</protein>
<dbReference type="SUPFAM" id="SSF81383">
    <property type="entry name" value="F-box domain"/>
    <property type="match status" value="1"/>
</dbReference>
<gene>
    <name evidence="2" type="ORF">R3I93_013826</name>
</gene>
<name>A0AAN9H2L3_9TELE</name>
<dbReference type="GO" id="GO:0000209">
    <property type="term" value="P:protein polyubiquitination"/>
    <property type="evidence" value="ECO:0007669"/>
    <property type="project" value="TreeGrafter"/>
</dbReference>
<comment type="caution">
    <text evidence="2">The sequence shown here is derived from an EMBL/GenBank/DDBJ whole genome shotgun (WGS) entry which is preliminary data.</text>
</comment>
<dbReference type="EMBL" id="JAYKXH010000014">
    <property type="protein sequence ID" value="KAK7146195.1"/>
    <property type="molecule type" value="Genomic_DNA"/>
</dbReference>
<dbReference type="AlphaFoldDB" id="A0AAN9H2L3"/>
<dbReference type="PANTHER" id="PTHR16008:SF4">
    <property type="entry name" value="F-BOX ONLY PROTEIN 4"/>
    <property type="match status" value="1"/>
</dbReference>
<dbReference type="InterPro" id="IPR039588">
    <property type="entry name" value="FBXO4"/>
</dbReference>
<dbReference type="PANTHER" id="PTHR16008">
    <property type="entry name" value="F-BOX ONLY PROTEIN 4"/>
    <property type="match status" value="1"/>
</dbReference>
<keyword evidence="3" id="KW-1185">Reference proteome</keyword>
<dbReference type="Gene3D" id="3.40.50.300">
    <property type="entry name" value="P-loop containing nucleotide triphosphate hydrolases"/>
    <property type="match status" value="1"/>
</dbReference>
<dbReference type="SMART" id="SM00256">
    <property type="entry name" value="FBOX"/>
    <property type="match status" value="1"/>
</dbReference>
<dbReference type="Pfam" id="PF12937">
    <property type="entry name" value="F-box-like"/>
    <property type="match status" value="1"/>
</dbReference>
<dbReference type="CDD" id="cd22085">
    <property type="entry name" value="F-box_FBXO4"/>
    <property type="match status" value="1"/>
</dbReference>
<organism evidence="2 3">
    <name type="scientific">Phoxinus phoxinus</name>
    <name type="common">Eurasian minnow</name>
    <dbReference type="NCBI Taxonomy" id="58324"/>
    <lineage>
        <taxon>Eukaryota</taxon>
        <taxon>Metazoa</taxon>
        <taxon>Chordata</taxon>
        <taxon>Craniata</taxon>
        <taxon>Vertebrata</taxon>
        <taxon>Euteleostomi</taxon>
        <taxon>Actinopterygii</taxon>
        <taxon>Neopterygii</taxon>
        <taxon>Teleostei</taxon>
        <taxon>Ostariophysi</taxon>
        <taxon>Cypriniformes</taxon>
        <taxon>Leuciscidae</taxon>
        <taxon>Phoxininae</taxon>
        <taxon>Phoxinus</taxon>
    </lineage>
</organism>
<dbReference type="InterPro" id="IPR001810">
    <property type="entry name" value="F-box_dom"/>
</dbReference>
<dbReference type="InterPro" id="IPR027417">
    <property type="entry name" value="P-loop_NTPase"/>
</dbReference>
<reference evidence="2 3" key="1">
    <citation type="submission" date="2024-02" db="EMBL/GenBank/DDBJ databases">
        <title>Chromosome-level genome assembly of the Eurasian Minnow (Phoxinus phoxinus).</title>
        <authorList>
            <person name="Oriowo T.O."/>
            <person name="Martin S."/>
            <person name="Stange M."/>
            <person name="Chrysostomakis Y."/>
            <person name="Brown T."/>
            <person name="Winkler S."/>
            <person name="Kukowka S."/>
            <person name="Myers E.W."/>
            <person name="Bohne A."/>
        </authorList>
    </citation>
    <scope>NUCLEOTIDE SEQUENCE [LARGE SCALE GENOMIC DNA]</scope>
    <source>
        <strain evidence="2">ZFMK-TIS-60720</strain>
        <tissue evidence="2">Whole Organism</tissue>
    </source>
</reference>
<feature type="domain" description="F-box" evidence="1">
    <location>
        <begin position="46"/>
        <end position="86"/>
    </location>
</feature>
<dbReference type="Gene3D" id="1.20.1280.50">
    <property type="match status" value="1"/>
</dbReference>
<evidence type="ECO:0000259" key="1">
    <source>
        <dbReference type="SMART" id="SM00256"/>
    </source>
</evidence>
<evidence type="ECO:0000313" key="2">
    <source>
        <dbReference type="EMBL" id="KAK7146195.1"/>
    </source>
</evidence>
<dbReference type="GO" id="GO:0019005">
    <property type="term" value="C:SCF ubiquitin ligase complex"/>
    <property type="evidence" value="ECO:0007669"/>
    <property type="project" value="TreeGrafter"/>
</dbReference>
<dbReference type="Proteomes" id="UP001364617">
    <property type="component" value="Unassembled WGS sequence"/>
</dbReference>
<dbReference type="GO" id="GO:0031146">
    <property type="term" value="P:SCF-dependent proteasomal ubiquitin-dependent protein catabolic process"/>
    <property type="evidence" value="ECO:0007669"/>
    <property type="project" value="InterPro"/>
</dbReference>